<evidence type="ECO:0000256" key="1">
    <source>
        <dbReference type="ARBA" id="ARBA00010641"/>
    </source>
</evidence>
<dbReference type="SUPFAM" id="SSF54427">
    <property type="entry name" value="NTF2-like"/>
    <property type="match status" value="1"/>
</dbReference>
<dbReference type="InterPro" id="IPR007627">
    <property type="entry name" value="RNA_pol_sigma70_r2"/>
</dbReference>
<dbReference type="SUPFAM" id="SSF88946">
    <property type="entry name" value="Sigma2 domain of RNA polymerase sigma factors"/>
    <property type="match status" value="1"/>
</dbReference>
<comment type="subunit">
    <text evidence="2">Interacts transiently with the RNA polymerase catalytic core formed by RpoA, RpoB, RpoC and RpoZ (2 alpha, 1 beta, 1 beta' and 1 omega subunit) to form the RNA polymerase holoenzyme that can initiate transcription.</text>
</comment>
<proteinExistence type="inferred from homology"/>
<evidence type="ECO:0000256" key="5">
    <source>
        <dbReference type="ARBA" id="ARBA00023163"/>
    </source>
</evidence>
<gene>
    <name evidence="8" type="ORF">HNR73_003763</name>
</gene>
<sequence length="292" mass="32174">MIEVFEENRAVLRAVAYRMLGSYTEAEDVVQDAWPKWDKASSEKAIENPRAFLVTVVTRLSLDRLRSAAARHERYTGSWLPEPSTEEDPVIAGTGDPGTLAALRDSVSLGMLVLLESLSPLERAAYVLREAFGFGHGEIGEALDRSESTVRQLVRRARAHVTEQRPRFTGDREKQREVTERFMTASLNGDLASLLEILAPDVTVVTDTDGRVKGNLKPIHGGERAARAYAVTAKDIPPGTEVVYRDVNGEFGAVALVGGVPYATFSFDFDDEGRVRNIFCVANPDKLARVRV</sequence>
<dbReference type="InterPro" id="IPR014284">
    <property type="entry name" value="RNA_pol_sigma-70_dom"/>
</dbReference>
<evidence type="ECO:0000256" key="3">
    <source>
        <dbReference type="ARBA" id="ARBA00023015"/>
    </source>
</evidence>
<dbReference type="PANTHER" id="PTHR30173">
    <property type="entry name" value="SIGMA 19 FACTOR"/>
    <property type="match status" value="1"/>
</dbReference>
<dbReference type="InterPro" id="IPR013249">
    <property type="entry name" value="RNA_pol_sigma70_r4_t2"/>
</dbReference>
<feature type="domain" description="RNA polymerase sigma factor 70 region 4 type 2" evidence="7">
    <location>
        <begin position="113"/>
        <end position="160"/>
    </location>
</feature>
<dbReference type="Proteomes" id="UP000548476">
    <property type="component" value="Unassembled WGS sequence"/>
</dbReference>
<dbReference type="SUPFAM" id="SSF88659">
    <property type="entry name" value="Sigma3 and sigma4 domains of RNA polymerase sigma factors"/>
    <property type="match status" value="1"/>
</dbReference>
<keyword evidence="4" id="KW-0731">Sigma factor</keyword>
<dbReference type="Pfam" id="PF04542">
    <property type="entry name" value="Sigma70_r2"/>
    <property type="match status" value="1"/>
</dbReference>
<dbReference type="InterPro" id="IPR013325">
    <property type="entry name" value="RNA_pol_sigma_r2"/>
</dbReference>
<dbReference type="EMBL" id="JACHGT010000007">
    <property type="protein sequence ID" value="MBB6035899.1"/>
    <property type="molecule type" value="Genomic_DNA"/>
</dbReference>
<evidence type="ECO:0000259" key="6">
    <source>
        <dbReference type="Pfam" id="PF04542"/>
    </source>
</evidence>
<accession>A0A841FTP3</accession>
<comment type="caution">
    <text evidence="8">The sequence shown here is derived from an EMBL/GenBank/DDBJ whole genome shotgun (WGS) entry which is preliminary data.</text>
</comment>
<comment type="similarity">
    <text evidence="1">Belongs to the sigma-70 factor family. ECF subfamily.</text>
</comment>
<dbReference type="InterPro" id="IPR032710">
    <property type="entry name" value="NTF2-like_dom_sf"/>
</dbReference>
<feature type="domain" description="RNA polymerase sigma-70 region 2" evidence="6">
    <location>
        <begin position="5"/>
        <end position="69"/>
    </location>
</feature>
<organism evidence="8 9">
    <name type="scientific">Phytomonospora endophytica</name>
    <dbReference type="NCBI Taxonomy" id="714109"/>
    <lineage>
        <taxon>Bacteria</taxon>
        <taxon>Bacillati</taxon>
        <taxon>Actinomycetota</taxon>
        <taxon>Actinomycetes</taxon>
        <taxon>Micromonosporales</taxon>
        <taxon>Micromonosporaceae</taxon>
        <taxon>Phytomonospora</taxon>
    </lineage>
</organism>
<evidence type="ECO:0000256" key="2">
    <source>
        <dbReference type="ARBA" id="ARBA00011344"/>
    </source>
</evidence>
<protein>
    <submittedName>
        <fullName evidence="8">RNA polymerase sigma-70 factor (ECF subfamily)</fullName>
    </submittedName>
</protein>
<evidence type="ECO:0000313" key="9">
    <source>
        <dbReference type="Proteomes" id="UP000548476"/>
    </source>
</evidence>
<name>A0A841FTP3_9ACTN</name>
<dbReference type="NCBIfam" id="NF007214">
    <property type="entry name" value="PRK09636.1"/>
    <property type="match status" value="1"/>
</dbReference>
<evidence type="ECO:0000256" key="4">
    <source>
        <dbReference type="ARBA" id="ARBA00023082"/>
    </source>
</evidence>
<dbReference type="Pfam" id="PF08281">
    <property type="entry name" value="Sigma70_r4_2"/>
    <property type="match status" value="1"/>
</dbReference>
<dbReference type="InterPro" id="IPR013324">
    <property type="entry name" value="RNA_pol_sigma_r3/r4-like"/>
</dbReference>
<dbReference type="NCBIfam" id="TIGR02937">
    <property type="entry name" value="sigma70-ECF"/>
    <property type="match status" value="1"/>
</dbReference>
<dbReference type="PANTHER" id="PTHR30173:SF36">
    <property type="entry name" value="ECF RNA POLYMERASE SIGMA FACTOR SIGJ"/>
    <property type="match status" value="1"/>
</dbReference>
<evidence type="ECO:0000313" key="8">
    <source>
        <dbReference type="EMBL" id="MBB6035899.1"/>
    </source>
</evidence>
<dbReference type="InterPro" id="IPR036388">
    <property type="entry name" value="WH-like_DNA-bd_sf"/>
</dbReference>
<dbReference type="GO" id="GO:0003677">
    <property type="term" value="F:DNA binding"/>
    <property type="evidence" value="ECO:0007669"/>
    <property type="project" value="InterPro"/>
</dbReference>
<dbReference type="GO" id="GO:0006352">
    <property type="term" value="P:DNA-templated transcription initiation"/>
    <property type="evidence" value="ECO:0007669"/>
    <property type="project" value="InterPro"/>
</dbReference>
<evidence type="ECO:0000259" key="7">
    <source>
        <dbReference type="Pfam" id="PF08281"/>
    </source>
</evidence>
<dbReference type="AlphaFoldDB" id="A0A841FTP3"/>
<dbReference type="RefSeq" id="WP_184788723.1">
    <property type="nucleotide sequence ID" value="NZ_BONT01000105.1"/>
</dbReference>
<dbReference type="InterPro" id="IPR052704">
    <property type="entry name" value="ECF_Sigma-70_Domain"/>
</dbReference>
<keyword evidence="9" id="KW-1185">Reference proteome</keyword>
<keyword evidence="5" id="KW-0804">Transcription</keyword>
<dbReference type="Gene3D" id="1.10.10.10">
    <property type="entry name" value="Winged helix-like DNA-binding domain superfamily/Winged helix DNA-binding domain"/>
    <property type="match status" value="1"/>
</dbReference>
<dbReference type="Gene3D" id="1.10.1740.10">
    <property type="match status" value="1"/>
</dbReference>
<dbReference type="GO" id="GO:0016987">
    <property type="term" value="F:sigma factor activity"/>
    <property type="evidence" value="ECO:0007669"/>
    <property type="project" value="UniProtKB-KW"/>
</dbReference>
<reference evidence="8 9" key="1">
    <citation type="submission" date="2020-08" db="EMBL/GenBank/DDBJ databases">
        <title>Genomic Encyclopedia of Type Strains, Phase IV (KMG-IV): sequencing the most valuable type-strain genomes for metagenomic binning, comparative biology and taxonomic classification.</title>
        <authorList>
            <person name="Goeker M."/>
        </authorList>
    </citation>
    <scope>NUCLEOTIDE SEQUENCE [LARGE SCALE GENOMIC DNA]</scope>
    <source>
        <strain evidence="8 9">YIM 65646</strain>
    </source>
</reference>
<keyword evidence="3" id="KW-0805">Transcription regulation</keyword>